<dbReference type="SUPFAM" id="SSF56176">
    <property type="entry name" value="FAD-binding/transporter-associated domain-like"/>
    <property type="match status" value="1"/>
</dbReference>
<comment type="caution">
    <text evidence="10">The sequence shown here is derived from an EMBL/GenBank/DDBJ whole genome shotgun (WGS) entry which is preliminary data.</text>
</comment>
<dbReference type="AlphaFoldDB" id="A0A258FMH3"/>
<protein>
    <recommendedName>
        <fullName evidence="7">D-lactate dehydrogenase (cytochrome)</fullName>
        <ecNumber evidence="7">1.1.2.4</ecNumber>
    </recommendedName>
</protein>
<evidence type="ECO:0000256" key="3">
    <source>
        <dbReference type="ARBA" id="ARBA00022630"/>
    </source>
</evidence>
<evidence type="ECO:0000256" key="4">
    <source>
        <dbReference type="ARBA" id="ARBA00022827"/>
    </source>
</evidence>
<proteinExistence type="inferred from homology"/>
<dbReference type="Gene3D" id="3.30.465.10">
    <property type="match status" value="1"/>
</dbReference>
<dbReference type="PROSITE" id="PS51387">
    <property type="entry name" value="FAD_PCMH"/>
    <property type="match status" value="1"/>
</dbReference>
<dbReference type="GO" id="GO:0008720">
    <property type="term" value="F:D-lactate dehydrogenase (NAD+) activity"/>
    <property type="evidence" value="ECO:0007669"/>
    <property type="project" value="TreeGrafter"/>
</dbReference>
<comment type="similarity">
    <text evidence="2">Belongs to the FAD-binding oxidoreductase/transferase type 4 family.</text>
</comment>
<dbReference type="EC" id="1.1.2.4" evidence="7"/>
<dbReference type="SUPFAM" id="SSF55103">
    <property type="entry name" value="FAD-linked oxidases, C-terminal domain"/>
    <property type="match status" value="1"/>
</dbReference>
<dbReference type="InterPro" id="IPR016166">
    <property type="entry name" value="FAD-bd_PCMH"/>
</dbReference>
<evidence type="ECO:0000256" key="6">
    <source>
        <dbReference type="ARBA" id="ARBA00023002"/>
    </source>
</evidence>
<dbReference type="InterPro" id="IPR036318">
    <property type="entry name" value="FAD-bd_PCMH-like_sf"/>
</dbReference>
<dbReference type="Pfam" id="PF01565">
    <property type="entry name" value="FAD_binding_4"/>
    <property type="match status" value="1"/>
</dbReference>
<comment type="cofactor">
    <cofactor evidence="1">
        <name>FAD</name>
        <dbReference type="ChEBI" id="CHEBI:57692"/>
    </cofactor>
</comment>
<dbReference type="Pfam" id="PF02913">
    <property type="entry name" value="FAD-oxidase_C"/>
    <property type="match status" value="1"/>
</dbReference>
<dbReference type="InterPro" id="IPR004113">
    <property type="entry name" value="FAD-bd_oxidored_4_C"/>
</dbReference>
<dbReference type="InterPro" id="IPR016164">
    <property type="entry name" value="FAD-linked_Oxase-like_C"/>
</dbReference>
<evidence type="ECO:0000313" key="10">
    <source>
        <dbReference type="EMBL" id="OYX33705.1"/>
    </source>
</evidence>
<evidence type="ECO:0000256" key="8">
    <source>
        <dbReference type="SAM" id="MobiDB-lite"/>
    </source>
</evidence>
<gene>
    <name evidence="10" type="ORF">B7Z01_08100</name>
</gene>
<accession>A0A258FMH3</accession>
<dbReference type="InterPro" id="IPR016169">
    <property type="entry name" value="FAD-bd_PCMH_sub2"/>
</dbReference>
<feature type="domain" description="FAD-binding PCMH-type" evidence="9">
    <location>
        <begin position="42"/>
        <end position="229"/>
    </location>
</feature>
<keyword evidence="6" id="KW-0560">Oxidoreductase</keyword>
<dbReference type="GO" id="GO:0004458">
    <property type="term" value="F:D-lactate dehydrogenase (cytochrome) activity"/>
    <property type="evidence" value="ECO:0007669"/>
    <property type="project" value="UniProtKB-EC"/>
</dbReference>
<evidence type="ECO:0000256" key="1">
    <source>
        <dbReference type="ARBA" id="ARBA00001974"/>
    </source>
</evidence>
<reference evidence="10 11" key="1">
    <citation type="submission" date="2017-03" db="EMBL/GenBank/DDBJ databases">
        <title>Lifting the veil on microbial sulfur biogeochemistry in mining wastewaters.</title>
        <authorList>
            <person name="Kantor R.S."/>
            <person name="Colenbrander Nelson T."/>
            <person name="Marshall S."/>
            <person name="Bennett D."/>
            <person name="Apte S."/>
            <person name="Camacho D."/>
            <person name="Thomas B.C."/>
            <person name="Warren L.A."/>
            <person name="Banfield J.F."/>
        </authorList>
    </citation>
    <scope>NUCLEOTIDE SEQUENCE [LARGE SCALE GENOMIC DNA]</scope>
    <source>
        <strain evidence="10">32-69-9</strain>
    </source>
</reference>
<dbReference type="EMBL" id="NCEB01000014">
    <property type="protein sequence ID" value="OYX33705.1"/>
    <property type="molecule type" value="Genomic_DNA"/>
</dbReference>
<dbReference type="InterPro" id="IPR006094">
    <property type="entry name" value="Oxid_FAD_bind_N"/>
</dbReference>
<organism evidence="10 11">
    <name type="scientific">Brevundimonas subvibrioides</name>
    <dbReference type="NCBI Taxonomy" id="74313"/>
    <lineage>
        <taxon>Bacteria</taxon>
        <taxon>Pseudomonadati</taxon>
        <taxon>Pseudomonadota</taxon>
        <taxon>Alphaproteobacteria</taxon>
        <taxon>Caulobacterales</taxon>
        <taxon>Caulobacteraceae</taxon>
        <taxon>Brevundimonas</taxon>
    </lineage>
</organism>
<evidence type="ECO:0000313" key="11">
    <source>
        <dbReference type="Proteomes" id="UP000215595"/>
    </source>
</evidence>
<evidence type="ECO:0000259" key="9">
    <source>
        <dbReference type="PROSITE" id="PS51387"/>
    </source>
</evidence>
<evidence type="ECO:0000256" key="5">
    <source>
        <dbReference type="ARBA" id="ARBA00022946"/>
    </source>
</evidence>
<keyword evidence="5" id="KW-0809">Transit peptide</keyword>
<dbReference type="Proteomes" id="UP000215595">
    <property type="component" value="Unassembled WGS sequence"/>
</dbReference>
<evidence type="ECO:0000256" key="2">
    <source>
        <dbReference type="ARBA" id="ARBA00008000"/>
    </source>
</evidence>
<sequence length="526" mass="55492">MSPADDLSRPSPADSLRASLGPDVVLTDPRLLDLYGQDIWKVGRRPVAILRPADTDGLSRALAETARLNLPVAPRGGGMSYTGGYASDAGPVALIDLSRMDRVLHVDAEAMTVTVEAGCTWKTLLETLKPQGLRTPFWGPLSGVSSTIGGGLSQLNAVFGAGHWGTTSESVVGLTVVLADGGLVSTGARRKADGRAFYRHYGPDLTGLFCGDCGALGVKAEITLRLMRSPAHESHGSFAFDTADQALAATAEISRAGVAADMFGFDPALSAMRLKRASLVQGIKALGAMATSGGLKGVAAAARTAMAGRGFLGADDWSIHLTAEARSAAGADADLAEARRICLGLGGREVEASIPRVVRASPFTPLNNVLGPDGERWVPVHGLVALHDGPAAYRAIMARFEVLKPRFEAGRVQTGMMLTALSTNALLIEPVFVWPEERRALHEATVEPHILSKLPRHGENPEVTALVAEARAACIEAFTEIGAAHFQIGRTYPWLDSLDEGSRRLIRAIKAELDPTNRMNPGVLGL</sequence>
<dbReference type="GO" id="GO:0071949">
    <property type="term" value="F:FAD binding"/>
    <property type="evidence" value="ECO:0007669"/>
    <property type="project" value="InterPro"/>
</dbReference>
<keyword evidence="4" id="KW-0274">FAD</keyword>
<dbReference type="GO" id="GO:1903457">
    <property type="term" value="P:lactate catabolic process"/>
    <property type="evidence" value="ECO:0007669"/>
    <property type="project" value="TreeGrafter"/>
</dbReference>
<dbReference type="PANTHER" id="PTHR11748">
    <property type="entry name" value="D-LACTATE DEHYDROGENASE"/>
    <property type="match status" value="1"/>
</dbReference>
<name>A0A258FMH3_9CAUL</name>
<feature type="region of interest" description="Disordered" evidence="8">
    <location>
        <begin position="1"/>
        <end position="20"/>
    </location>
</feature>
<dbReference type="PANTHER" id="PTHR11748:SF111">
    <property type="entry name" value="D-LACTATE DEHYDROGENASE, MITOCHONDRIAL-RELATED"/>
    <property type="match status" value="1"/>
</dbReference>
<keyword evidence="3" id="KW-0285">Flavoprotein</keyword>
<evidence type="ECO:0000256" key="7">
    <source>
        <dbReference type="ARBA" id="ARBA00038897"/>
    </source>
</evidence>